<dbReference type="AlphaFoldDB" id="A0ABD5EMW4"/>
<evidence type="ECO:0000256" key="1">
    <source>
        <dbReference type="ARBA" id="ARBA00006594"/>
    </source>
</evidence>
<sequence>MPSWQLHRGDALTVLPALTDPVDAVICDPPYNSGGRTMHERTSRTAREKYLTEGGRNHGFDLGDFTGENRDQRSYTAWLSLILAHAYRLTRPGGAALVFTDWRQLPATTDALQAAGYTWRGVAVWHKPIARPQPGRLRQECEFIVWGSNGAMVPGNQPVYLPGHFTGSQPRGNARVHITQKPLDVMQQLVRIVPEPGLVLDPFAGSGTTGTAALLEGRSFIGIEQSATYWRVARDRFIELVAA</sequence>
<evidence type="ECO:0000256" key="3">
    <source>
        <dbReference type="ARBA" id="ARBA00022679"/>
    </source>
</evidence>
<dbReference type="Proteomes" id="UP001183535">
    <property type="component" value="Unassembled WGS sequence"/>
</dbReference>
<name>A0ABD5EMW4_9ACTN</name>
<dbReference type="PRINTS" id="PR00508">
    <property type="entry name" value="S21N4MTFRASE"/>
</dbReference>
<accession>A0ABD5EMW4</accession>
<dbReference type="InterPro" id="IPR029063">
    <property type="entry name" value="SAM-dependent_MTases_sf"/>
</dbReference>
<keyword evidence="7" id="KW-1185">Reference proteome</keyword>
<dbReference type="Pfam" id="PF01555">
    <property type="entry name" value="N6_N4_Mtase"/>
    <property type="match status" value="2"/>
</dbReference>
<comment type="similarity">
    <text evidence="1 4">Belongs to the N(4)/N(6)-methyltransferase family.</text>
</comment>
<proteinExistence type="inferred from homology"/>
<dbReference type="InterPro" id="IPR002052">
    <property type="entry name" value="DNA_methylase_N6_adenine_CS"/>
</dbReference>
<evidence type="ECO:0000313" key="7">
    <source>
        <dbReference type="Proteomes" id="UP001183535"/>
    </source>
</evidence>
<dbReference type="InterPro" id="IPR002941">
    <property type="entry name" value="DNA_methylase_N4/N6"/>
</dbReference>
<gene>
    <name evidence="6" type="ORF">RM877_13155</name>
</gene>
<feature type="domain" description="DNA methylase N-4/N-6" evidence="5">
    <location>
        <begin position="22"/>
        <end position="148"/>
    </location>
</feature>
<evidence type="ECO:0000259" key="5">
    <source>
        <dbReference type="Pfam" id="PF01555"/>
    </source>
</evidence>
<dbReference type="SUPFAM" id="SSF53335">
    <property type="entry name" value="S-adenosyl-L-methionine-dependent methyltransferases"/>
    <property type="match status" value="1"/>
</dbReference>
<dbReference type="InterPro" id="IPR001091">
    <property type="entry name" value="RM_Methyltransferase"/>
</dbReference>
<dbReference type="FunFam" id="3.40.50.150:FF:000166">
    <property type="entry name" value="Methyltransferase"/>
    <property type="match status" value="1"/>
</dbReference>
<dbReference type="RefSeq" id="WP_093824376.1">
    <property type="nucleotide sequence ID" value="NZ_JAVRES010000004.1"/>
</dbReference>
<evidence type="ECO:0000256" key="4">
    <source>
        <dbReference type="RuleBase" id="RU362026"/>
    </source>
</evidence>
<dbReference type="GO" id="GO:0032259">
    <property type="term" value="P:methylation"/>
    <property type="evidence" value="ECO:0007669"/>
    <property type="project" value="UniProtKB-KW"/>
</dbReference>
<dbReference type="EMBL" id="JAVRES010000004">
    <property type="protein sequence ID" value="MDT0435633.1"/>
    <property type="molecule type" value="Genomic_DNA"/>
</dbReference>
<comment type="caution">
    <text evidence="6">The sequence shown here is derived from an EMBL/GenBank/DDBJ whole genome shotgun (WGS) entry which is preliminary data.</text>
</comment>
<dbReference type="GO" id="GO:0008168">
    <property type="term" value="F:methyltransferase activity"/>
    <property type="evidence" value="ECO:0007669"/>
    <property type="project" value="UniProtKB-KW"/>
</dbReference>
<dbReference type="PROSITE" id="PS00092">
    <property type="entry name" value="N6_MTASE"/>
    <property type="match status" value="1"/>
</dbReference>
<organism evidence="6 7">
    <name type="scientific">Streptomyces doudnae</name>
    <dbReference type="NCBI Taxonomy" id="3075536"/>
    <lineage>
        <taxon>Bacteria</taxon>
        <taxon>Bacillati</taxon>
        <taxon>Actinomycetota</taxon>
        <taxon>Actinomycetes</taxon>
        <taxon>Kitasatosporales</taxon>
        <taxon>Streptomycetaceae</taxon>
        <taxon>Streptomyces</taxon>
    </lineage>
</organism>
<evidence type="ECO:0000256" key="2">
    <source>
        <dbReference type="ARBA" id="ARBA00022603"/>
    </source>
</evidence>
<keyword evidence="3 6" id="KW-0808">Transferase</keyword>
<feature type="domain" description="DNA methylase N-4/N-6" evidence="5">
    <location>
        <begin position="171"/>
        <end position="233"/>
    </location>
</feature>
<protein>
    <recommendedName>
        <fullName evidence="4">Methyltransferase</fullName>
        <ecNumber evidence="4">2.1.1.-</ecNumber>
    </recommendedName>
</protein>
<dbReference type="Gene3D" id="3.40.50.150">
    <property type="entry name" value="Vaccinia Virus protein VP39"/>
    <property type="match status" value="1"/>
</dbReference>
<evidence type="ECO:0000313" key="6">
    <source>
        <dbReference type="EMBL" id="MDT0435633.1"/>
    </source>
</evidence>
<reference evidence="7" key="1">
    <citation type="submission" date="2023-07" db="EMBL/GenBank/DDBJ databases">
        <title>30 novel species of actinomycetes from the DSMZ collection.</title>
        <authorList>
            <person name="Nouioui I."/>
        </authorList>
    </citation>
    <scope>NUCLEOTIDE SEQUENCE [LARGE SCALE GENOMIC DNA]</scope>
    <source>
        <strain evidence="7">DSM 41981</strain>
    </source>
</reference>
<keyword evidence="2 6" id="KW-0489">Methyltransferase</keyword>
<dbReference type="EC" id="2.1.1.-" evidence="4"/>